<keyword evidence="3" id="KW-1185">Reference proteome</keyword>
<gene>
    <name evidence="2" type="ORF">EG244_01910</name>
</gene>
<evidence type="ECO:0000313" key="2">
    <source>
        <dbReference type="EMBL" id="RRH78223.1"/>
    </source>
</evidence>
<sequence>MAVIYRGINRLARVLALCLALTAPAQAEPAGPRLAELAAHAPLAASERLRLRARGDAMTAGGLSRQGFRGFQRDMRLQGFDGSGTVSRSLSLAPLVTWDENINGGLLEDRLWLNGWLFRADPAMKAKAGLVAGATLAGSLRQVWSEGRALSLTAATELGWSPRHHIGRGDLMLRGCALNQLQGWSFLDFCATGQRSFRQRATQNHLDLSLSLHQILKGTQGYHDASLRLSSARPEGEAPQTRVTLGAESLWSFGVTDIALTLGERQAGETRLRHRVSAGVTVLARGRPLSFDLAQEVSSGGSFAGIERHDRVTSVRLSAPLTESLSARLGLVRSRSTVSIASYDRVSFELRFSDWLSR</sequence>
<accession>A0A3P3DVC2</accession>
<keyword evidence="1" id="KW-0732">Signal</keyword>
<feature type="signal peptide" evidence="1">
    <location>
        <begin position="1"/>
        <end position="27"/>
    </location>
</feature>
<organism evidence="2 3">
    <name type="scientific">Falsigemmobacter faecalis</name>
    <dbReference type="NCBI Taxonomy" id="2488730"/>
    <lineage>
        <taxon>Bacteria</taxon>
        <taxon>Pseudomonadati</taxon>
        <taxon>Pseudomonadota</taxon>
        <taxon>Alphaproteobacteria</taxon>
        <taxon>Rhodobacterales</taxon>
        <taxon>Paracoccaceae</taxon>
        <taxon>Falsigemmobacter</taxon>
    </lineage>
</organism>
<dbReference type="AlphaFoldDB" id="A0A3P3DVC2"/>
<evidence type="ECO:0000313" key="3">
    <source>
        <dbReference type="Proteomes" id="UP000282125"/>
    </source>
</evidence>
<name>A0A3P3DVC2_9RHOB</name>
<protein>
    <recommendedName>
        <fullName evidence="4">DUF560 domain-containing protein</fullName>
    </recommendedName>
</protein>
<dbReference type="RefSeq" id="WP_124963313.1">
    <property type="nucleotide sequence ID" value="NZ_RRAZ01000002.1"/>
</dbReference>
<dbReference type="Proteomes" id="UP000282125">
    <property type="component" value="Unassembled WGS sequence"/>
</dbReference>
<evidence type="ECO:0000256" key="1">
    <source>
        <dbReference type="SAM" id="SignalP"/>
    </source>
</evidence>
<feature type="chain" id="PRO_5018207283" description="DUF560 domain-containing protein" evidence="1">
    <location>
        <begin position="28"/>
        <end position="358"/>
    </location>
</feature>
<proteinExistence type="predicted"/>
<evidence type="ECO:0008006" key="4">
    <source>
        <dbReference type="Google" id="ProtNLM"/>
    </source>
</evidence>
<comment type="caution">
    <text evidence="2">The sequence shown here is derived from an EMBL/GenBank/DDBJ whole genome shotgun (WGS) entry which is preliminary data.</text>
</comment>
<dbReference type="EMBL" id="RRAZ01000002">
    <property type="protein sequence ID" value="RRH78223.1"/>
    <property type="molecule type" value="Genomic_DNA"/>
</dbReference>
<dbReference type="OrthoDB" id="7779042at2"/>
<reference evidence="2 3" key="1">
    <citation type="submission" date="2018-11" db="EMBL/GenBank/DDBJ databases">
        <title>Gemmobacter sp. nov., YIM 102744-1 draft genome.</title>
        <authorList>
            <person name="Li G."/>
            <person name="Jiang Y."/>
        </authorList>
    </citation>
    <scope>NUCLEOTIDE SEQUENCE [LARGE SCALE GENOMIC DNA]</scope>
    <source>
        <strain evidence="2 3">YIM 102744-1</strain>
    </source>
</reference>